<proteinExistence type="inferred from homology"/>
<evidence type="ECO:0000256" key="1">
    <source>
        <dbReference type="ARBA" id="ARBA00007090"/>
    </source>
</evidence>
<feature type="transmembrane region" description="Helical" evidence="15">
    <location>
        <begin position="39"/>
        <end position="61"/>
    </location>
</feature>
<name>A0A2P8HWD1_9BACI</name>
<evidence type="ECO:0000256" key="3">
    <source>
        <dbReference type="ARBA" id="ARBA00022645"/>
    </source>
</evidence>
<accession>A0A2P8HWD1</accession>
<protein>
    <submittedName>
        <fullName evidence="17">Penicillin-binding protein 1A</fullName>
    </submittedName>
</protein>
<comment type="catalytic activity">
    <reaction evidence="13">
        <text>[GlcNAc-(1-&gt;4)-Mur2Ac(oyl-L-Ala-gamma-D-Glu-L-Lys-D-Ala-D-Ala)](n)-di-trans,octa-cis-undecaprenyl diphosphate + beta-D-GlcNAc-(1-&gt;4)-Mur2Ac(oyl-L-Ala-gamma-D-Glu-L-Lys-D-Ala-D-Ala)-di-trans,octa-cis-undecaprenyl diphosphate = [GlcNAc-(1-&gt;4)-Mur2Ac(oyl-L-Ala-gamma-D-Glu-L-Lys-D-Ala-D-Ala)](n+1)-di-trans,octa-cis-undecaprenyl diphosphate + di-trans,octa-cis-undecaprenyl diphosphate + H(+)</text>
        <dbReference type="Rhea" id="RHEA:23708"/>
        <dbReference type="Rhea" id="RHEA-COMP:9602"/>
        <dbReference type="Rhea" id="RHEA-COMP:9603"/>
        <dbReference type="ChEBI" id="CHEBI:15378"/>
        <dbReference type="ChEBI" id="CHEBI:58405"/>
        <dbReference type="ChEBI" id="CHEBI:60033"/>
        <dbReference type="ChEBI" id="CHEBI:78435"/>
        <dbReference type="EC" id="2.4.99.28"/>
    </reaction>
</comment>
<dbReference type="Pfam" id="PF00912">
    <property type="entry name" value="Transgly"/>
    <property type="match status" value="1"/>
</dbReference>
<keyword evidence="7" id="KW-0378">Hydrolase</keyword>
<dbReference type="PANTHER" id="PTHR32282:SF29">
    <property type="entry name" value="PENICILLIN-BINDING PROTEIN 1A"/>
    <property type="match status" value="1"/>
</dbReference>
<dbReference type="GO" id="GO:0006508">
    <property type="term" value="P:proteolysis"/>
    <property type="evidence" value="ECO:0007669"/>
    <property type="project" value="UniProtKB-KW"/>
</dbReference>
<dbReference type="PROSITE" id="PS50853">
    <property type="entry name" value="FN3"/>
    <property type="match status" value="1"/>
</dbReference>
<feature type="compositionally biased region" description="Polar residues" evidence="14">
    <location>
        <begin position="783"/>
        <end position="792"/>
    </location>
</feature>
<dbReference type="InterPro" id="IPR012338">
    <property type="entry name" value="Beta-lactam/transpept-like"/>
</dbReference>
<dbReference type="GO" id="GO:0009252">
    <property type="term" value="P:peptidoglycan biosynthetic process"/>
    <property type="evidence" value="ECO:0007669"/>
    <property type="project" value="UniProtKB-KW"/>
</dbReference>
<dbReference type="GO" id="GO:0009002">
    <property type="term" value="F:serine-type D-Ala-D-Ala carboxypeptidase activity"/>
    <property type="evidence" value="ECO:0007669"/>
    <property type="project" value="UniProtKB-EC"/>
</dbReference>
<evidence type="ECO:0000256" key="15">
    <source>
        <dbReference type="SAM" id="Phobius"/>
    </source>
</evidence>
<evidence type="ECO:0000256" key="14">
    <source>
        <dbReference type="SAM" id="MobiDB-lite"/>
    </source>
</evidence>
<feature type="region of interest" description="Disordered" evidence="14">
    <location>
        <begin position="779"/>
        <end position="889"/>
    </location>
</feature>
<organism evidence="17 18">
    <name type="scientific">Salsuginibacillus halophilus</name>
    <dbReference type="NCBI Taxonomy" id="517424"/>
    <lineage>
        <taxon>Bacteria</taxon>
        <taxon>Bacillati</taxon>
        <taxon>Bacillota</taxon>
        <taxon>Bacilli</taxon>
        <taxon>Bacillales</taxon>
        <taxon>Bacillaceae</taxon>
        <taxon>Salsuginibacillus</taxon>
    </lineage>
</organism>
<keyword evidence="15" id="KW-1133">Transmembrane helix</keyword>
<dbReference type="GO" id="GO:0008658">
    <property type="term" value="F:penicillin binding"/>
    <property type="evidence" value="ECO:0007669"/>
    <property type="project" value="InterPro"/>
</dbReference>
<dbReference type="OrthoDB" id="9766909at2"/>
<evidence type="ECO:0000259" key="16">
    <source>
        <dbReference type="PROSITE" id="PS50853"/>
    </source>
</evidence>
<keyword evidence="9" id="KW-0573">Peptidoglycan synthesis</keyword>
<feature type="region of interest" description="Disordered" evidence="14">
    <location>
        <begin position="1"/>
        <end position="29"/>
    </location>
</feature>
<keyword evidence="18" id="KW-1185">Reference proteome</keyword>
<dbReference type="SUPFAM" id="SSF53955">
    <property type="entry name" value="Lysozyme-like"/>
    <property type="match status" value="1"/>
</dbReference>
<keyword evidence="11" id="KW-0961">Cell wall biogenesis/degradation</keyword>
<comment type="similarity">
    <text evidence="1">In the C-terminal section; belongs to the transpeptidase family.</text>
</comment>
<dbReference type="GO" id="GO:0008360">
    <property type="term" value="P:regulation of cell shape"/>
    <property type="evidence" value="ECO:0007669"/>
    <property type="project" value="UniProtKB-KW"/>
</dbReference>
<dbReference type="EMBL" id="PYAV01000003">
    <property type="protein sequence ID" value="PSL50541.1"/>
    <property type="molecule type" value="Genomic_DNA"/>
</dbReference>
<sequence length="889" mass="98567">MANEYNSRTERRRAQESGKSKQKKTNNTSNKRGWLKKTLIAFLILGIIGIVAGGVTAFAIIRDAPPLDEDELVFSEAAEFYDANNEFVTQLEGTENRSLVDIEEVPEDVKNAFIAVEDERFYSHSGVDVRRVFGAVFANISEGFGAEGASTITQQLVKHAFLSPEQTMSRKLQEQWLAIQLEREYSKDEILEMYLNAIWLGNGAYGIEKAGETYFSKSVEELSVEDAAVLAAIPRRPSYYDPIANTENAEQRRNLILNMMHEQELIDSTSLEEAQAVSLEEQLNVDTSEEGMVYQSFIEHVQNELEDIPDIESSDLYNAGLEVYTTLDPNVQETAETVIQTDQYIQNYPDHENHQIGMTLMDTNSGAVRAIVGGREPSEVQRGTNYATAPVGQPGSTAKPLISYAPAIETEQMPSTGTIIADEEMTYETQDDVPVTNFDNNYLGDMTMREALIRSRNVPAVKAMNAAGREEAERFAEDIGFSFESFNESYALGGFDSYVSTKQMAGAYATLGNGGRYNEPYAVRKIVFPDGREMTLEHDSEPAMQDHTAYMVTDMLKDVFQSPGTGTAANVPGLPMAGKTGTTNFSQDERQANNIPAGVAPETWFAGYTTEYTAAVWNGFSQRGSGYLERGAQRQIPQDIFRHVMEDIHQNQQTEDFARPDSVVELEIDSSTGLLPGPLTPSDNVISELFIRGHEPSEETEAAELDPVSGLTGSFDEDTDQITVTWDYDAAVEDVEFRISHSTNGDEPQQIDEQSEMQFLLEEPELDTTHTFEVTAFLPGENLESSPASVEISTPDEDAIEEDDEDDEDEDEDEDEDATEEEDEDGVEEEEPDPEEAPGEAEEENNNGAENGNGPPEDTPGEGPPEDDEDDTEDENDEGENSLEDENEE</sequence>
<evidence type="ECO:0000256" key="13">
    <source>
        <dbReference type="ARBA" id="ARBA00049902"/>
    </source>
</evidence>
<feature type="compositionally biased region" description="Acidic residues" evidence="14">
    <location>
        <begin position="864"/>
        <end position="889"/>
    </location>
</feature>
<feature type="domain" description="Fibronectin type-III" evidence="16">
    <location>
        <begin position="707"/>
        <end position="797"/>
    </location>
</feature>
<dbReference type="InterPro" id="IPR036950">
    <property type="entry name" value="PBP_transglycosylase"/>
</dbReference>
<evidence type="ECO:0000313" key="17">
    <source>
        <dbReference type="EMBL" id="PSL50541.1"/>
    </source>
</evidence>
<gene>
    <name evidence="17" type="ORF">B0H94_103153</name>
</gene>
<keyword evidence="5" id="KW-0328">Glycosyltransferase</keyword>
<evidence type="ECO:0000256" key="7">
    <source>
        <dbReference type="ARBA" id="ARBA00022801"/>
    </source>
</evidence>
<keyword evidence="4" id="KW-0645">Protease</keyword>
<evidence type="ECO:0000313" key="18">
    <source>
        <dbReference type="Proteomes" id="UP000242310"/>
    </source>
</evidence>
<dbReference type="GO" id="GO:0008955">
    <property type="term" value="F:peptidoglycan glycosyltransferase activity"/>
    <property type="evidence" value="ECO:0007669"/>
    <property type="project" value="UniProtKB-EC"/>
</dbReference>
<keyword evidence="10" id="KW-0511">Multifunctional enzyme</keyword>
<dbReference type="InterPro" id="IPR050396">
    <property type="entry name" value="Glycosyltr_51/Transpeptidase"/>
</dbReference>
<evidence type="ECO:0000256" key="6">
    <source>
        <dbReference type="ARBA" id="ARBA00022679"/>
    </source>
</evidence>
<comment type="catalytic activity">
    <reaction evidence="12">
        <text>Preferential cleavage: (Ac)2-L-Lys-D-Ala-|-D-Ala. Also transpeptidation of peptidyl-alanyl moieties that are N-acyl substituents of D-alanine.</text>
        <dbReference type="EC" id="3.4.16.4"/>
    </reaction>
</comment>
<dbReference type="Proteomes" id="UP000242310">
    <property type="component" value="Unassembled WGS sequence"/>
</dbReference>
<dbReference type="InterPro" id="IPR001264">
    <property type="entry name" value="Glyco_trans_51"/>
</dbReference>
<feature type="compositionally biased region" description="Basic and acidic residues" evidence="14">
    <location>
        <begin position="7"/>
        <end position="19"/>
    </location>
</feature>
<keyword evidence="3" id="KW-0121">Carboxypeptidase</keyword>
<dbReference type="PANTHER" id="PTHR32282">
    <property type="entry name" value="BINDING PROTEIN TRANSPEPTIDASE, PUTATIVE-RELATED"/>
    <property type="match status" value="1"/>
</dbReference>
<dbReference type="Gene3D" id="3.40.710.10">
    <property type="entry name" value="DD-peptidase/beta-lactamase superfamily"/>
    <property type="match status" value="1"/>
</dbReference>
<evidence type="ECO:0000256" key="5">
    <source>
        <dbReference type="ARBA" id="ARBA00022676"/>
    </source>
</evidence>
<dbReference type="GO" id="GO:0071555">
    <property type="term" value="P:cell wall organization"/>
    <property type="evidence" value="ECO:0007669"/>
    <property type="project" value="UniProtKB-KW"/>
</dbReference>
<keyword evidence="15" id="KW-0812">Transmembrane</keyword>
<evidence type="ECO:0000256" key="12">
    <source>
        <dbReference type="ARBA" id="ARBA00034000"/>
    </source>
</evidence>
<dbReference type="InterPro" id="IPR003961">
    <property type="entry name" value="FN3_dom"/>
</dbReference>
<comment type="caution">
    <text evidence="17">The sequence shown here is derived from an EMBL/GenBank/DDBJ whole genome shotgun (WGS) entry which is preliminary data.</text>
</comment>
<dbReference type="Gene3D" id="1.10.3810.10">
    <property type="entry name" value="Biosynthetic peptidoglycan transglycosylase-like"/>
    <property type="match status" value="1"/>
</dbReference>
<keyword evidence="8" id="KW-0133">Cell shape</keyword>
<evidence type="ECO:0000256" key="8">
    <source>
        <dbReference type="ARBA" id="ARBA00022960"/>
    </source>
</evidence>
<feature type="compositionally biased region" description="Low complexity" evidence="14">
    <location>
        <begin position="846"/>
        <end position="856"/>
    </location>
</feature>
<dbReference type="FunFam" id="1.10.3810.10:FF:000001">
    <property type="entry name" value="Penicillin-binding protein 1A"/>
    <property type="match status" value="1"/>
</dbReference>
<feature type="compositionally biased region" description="Acidic residues" evidence="14">
    <location>
        <begin position="794"/>
        <end position="845"/>
    </location>
</feature>
<evidence type="ECO:0000256" key="2">
    <source>
        <dbReference type="ARBA" id="ARBA00007739"/>
    </source>
</evidence>
<evidence type="ECO:0000256" key="9">
    <source>
        <dbReference type="ARBA" id="ARBA00022984"/>
    </source>
</evidence>
<dbReference type="SUPFAM" id="SSF56601">
    <property type="entry name" value="beta-lactamase/transpeptidase-like"/>
    <property type="match status" value="1"/>
</dbReference>
<reference evidence="17 18" key="1">
    <citation type="submission" date="2018-03" db="EMBL/GenBank/DDBJ databases">
        <title>Genomic Encyclopedia of Type Strains, Phase III (KMG-III): the genomes of soil and plant-associated and newly described type strains.</title>
        <authorList>
            <person name="Whitman W."/>
        </authorList>
    </citation>
    <scope>NUCLEOTIDE SEQUENCE [LARGE SCALE GENOMIC DNA]</scope>
    <source>
        <strain evidence="17 18">CGMCC 1.07653</strain>
    </source>
</reference>
<evidence type="ECO:0000256" key="11">
    <source>
        <dbReference type="ARBA" id="ARBA00023316"/>
    </source>
</evidence>
<keyword evidence="6" id="KW-0808">Transferase</keyword>
<evidence type="ECO:0000256" key="4">
    <source>
        <dbReference type="ARBA" id="ARBA00022670"/>
    </source>
</evidence>
<keyword evidence="15" id="KW-0472">Membrane</keyword>
<dbReference type="InterPro" id="IPR023346">
    <property type="entry name" value="Lysozyme-like_dom_sf"/>
</dbReference>
<evidence type="ECO:0000256" key="10">
    <source>
        <dbReference type="ARBA" id="ARBA00023268"/>
    </source>
</evidence>
<dbReference type="GO" id="GO:0030288">
    <property type="term" value="C:outer membrane-bounded periplasmic space"/>
    <property type="evidence" value="ECO:0007669"/>
    <property type="project" value="TreeGrafter"/>
</dbReference>
<comment type="similarity">
    <text evidence="2">In the N-terminal section; belongs to the glycosyltransferase 51 family.</text>
</comment>
<dbReference type="RefSeq" id="WP_106587865.1">
    <property type="nucleotide sequence ID" value="NZ_PYAV01000003.1"/>
</dbReference>
<dbReference type="Pfam" id="PF00905">
    <property type="entry name" value="Transpeptidase"/>
    <property type="match status" value="1"/>
</dbReference>
<dbReference type="AlphaFoldDB" id="A0A2P8HWD1"/>
<dbReference type="InterPro" id="IPR001460">
    <property type="entry name" value="PCN-bd_Tpept"/>
</dbReference>
<dbReference type="NCBIfam" id="TIGR02074">
    <property type="entry name" value="PBP_1a_fam"/>
    <property type="match status" value="1"/>
</dbReference>